<protein>
    <submittedName>
        <fullName evidence="7">Arylsulfatase</fullName>
    </submittedName>
</protein>
<gene>
    <name evidence="7" type="ORF">GCM10011369_30230</name>
</gene>
<keyword evidence="2" id="KW-0479">Metal-binding</keyword>
<keyword evidence="4" id="KW-0106">Calcium</keyword>
<dbReference type="Pfam" id="PF00884">
    <property type="entry name" value="Sulfatase"/>
    <property type="match status" value="1"/>
</dbReference>
<dbReference type="SUPFAM" id="SSF53649">
    <property type="entry name" value="Alkaline phosphatase-like"/>
    <property type="match status" value="1"/>
</dbReference>
<dbReference type="PANTHER" id="PTHR42693:SF33">
    <property type="entry name" value="ARYLSULFATASE"/>
    <property type="match status" value="1"/>
</dbReference>
<feature type="domain" description="Sulfatase N-terminal" evidence="6">
    <location>
        <begin position="32"/>
        <end position="359"/>
    </location>
</feature>
<dbReference type="Proteomes" id="UP000619743">
    <property type="component" value="Unassembled WGS sequence"/>
</dbReference>
<proteinExistence type="inferred from homology"/>
<dbReference type="InterPro" id="IPR024607">
    <property type="entry name" value="Sulfatase_CS"/>
</dbReference>
<dbReference type="PROSITE" id="PS51257">
    <property type="entry name" value="PROKAR_LIPOPROTEIN"/>
    <property type="match status" value="1"/>
</dbReference>
<keyword evidence="3" id="KW-0378">Hydrolase</keyword>
<evidence type="ECO:0000313" key="8">
    <source>
        <dbReference type="Proteomes" id="UP000619743"/>
    </source>
</evidence>
<dbReference type="GO" id="GO:0004065">
    <property type="term" value="F:arylsulfatase activity"/>
    <property type="evidence" value="ECO:0007669"/>
    <property type="project" value="TreeGrafter"/>
</dbReference>
<comment type="caution">
    <text evidence="7">The sequence shown here is derived from an EMBL/GenBank/DDBJ whole genome shotgun (WGS) entry which is preliminary data.</text>
</comment>
<dbReference type="InterPro" id="IPR050738">
    <property type="entry name" value="Sulfatase"/>
</dbReference>
<keyword evidence="5" id="KW-0732">Signal</keyword>
<dbReference type="InterPro" id="IPR017850">
    <property type="entry name" value="Alkaline_phosphatase_core_sf"/>
</dbReference>
<evidence type="ECO:0000256" key="4">
    <source>
        <dbReference type="ARBA" id="ARBA00022837"/>
    </source>
</evidence>
<comment type="similarity">
    <text evidence="1">Belongs to the sulfatase family.</text>
</comment>
<accession>A0A8J2U8F6</accession>
<dbReference type="PROSITE" id="PS00149">
    <property type="entry name" value="SULFATASE_2"/>
    <property type="match status" value="1"/>
</dbReference>
<dbReference type="AlphaFoldDB" id="A0A8J2U8F6"/>
<evidence type="ECO:0000256" key="2">
    <source>
        <dbReference type="ARBA" id="ARBA00022723"/>
    </source>
</evidence>
<organism evidence="7 8">
    <name type="scientific">Neiella marina</name>
    <dbReference type="NCBI Taxonomy" id="508461"/>
    <lineage>
        <taxon>Bacteria</taxon>
        <taxon>Pseudomonadati</taxon>
        <taxon>Pseudomonadota</taxon>
        <taxon>Gammaproteobacteria</taxon>
        <taxon>Alteromonadales</taxon>
        <taxon>Echinimonadaceae</taxon>
        <taxon>Neiella</taxon>
    </lineage>
</organism>
<evidence type="ECO:0000313" key="7">
    <source>
        <dbReference type="EMBL" id="GGA86135.1"/>
    </source>
</evidence>
<dbReference type="OrthoDB" id="9803751at2"/>
<dbReference type="Gene3D" id="3.40.720.10">
    <property type="entry name" value="Alkaline Phosphatase, subunit A"/>
    <property type="match status" value="1"/>
</dbReference>
<feature type="chain" id="PRO_5035162077" evidence="5">
    <location>
        <begin position="24"/>
        <end position="486"/>
    </location>
</feature>
<dbReference type="Gene3D" id="3.30.1120.10">
    <property type="match status" value="1"/>
</dbReference>
<name>A0A8J2U8F6_9GAMM</name>
<feature type="signal peptide" evidence="5">
    <location>
        <begin position="1"/>
        <end position="23"/>
    </location>
</feature>
<evidence type="ECO:0000259" key="6">
    <source>
        <dbReference type="Pfam" id="PF00884"/>
    </source>
</evidence>
<dbReference type="RefSeq" id="WP_087507005.1">
    <property type="nucleotide sequence ID" value="NZ_BMDX01000019.1"/>
</dbReference>
<keyword evidence="8" id="KW-1185">Reference proteome</keyword>
<dbReference type="InterPro" id="IPR000917">
    <property type="entry name" value="Sulfatase_N"/>
</dbReference>
<evidence type="ECO:0000256" key="3">
    <source>
        <dbReference type="ARBA" id="ARBA00022801"/>
    </source>
</evidence>
<evidence type="ECO:0000256" key="5">
    <source>
        <dbReference type="SAM" id="SignalP"/>
    </source>
</evidence>
<dbReference type="PANTHER" id="PTHR42693">
    <property type="entry name" value="ARYLSULFATASE FAMILY MEMBER"/>
    <property type="match status" value="1"/>
</dbReference>
<dbReference type="GO" id="GO:0046872">
    <property type="term" value="F:metal ion binding"/>
    <property type="evidence" value="ECO:0007669"/>
    <property type="project" value="UniProtKB-KW"/>
</dbReference>
<dbReference type="EMBL" id="BMDX01000019">
    <property type="protein sequence ID" value="GGA86135.1"/>
    <property type="molecule type" value="Genomic_DNA"/>
</dbReference>
<reference evidence="8" key="1">
    <citation type="journal article" date="2019" name="Int. J. Syst. Evol. Microbiol.">
        <title>The Global Catalogue of Microorganisms (GCM) 10K type strain sequencing project: providing services to taxonomists for standard genome sequencing and annotation.</title>
        <authorList>
            <consortium name="The Broad Institute Genomics Platform"/>
            <consortium name="The Broad Institute Genome Sequencing Center for Infectious Disease"/>
            <person name="Wu L."/>
            <person name="Ma J."/>
        </authorList>
    </citation>
    <scope>NUCLEOTIDE SEQUENCE [LARGE SCALE GENOMIC DNA]</scope>
    <source>
        <strain evidence="8">CGMCC 1.10130</strain>
    </source>
</reference>
<evidence type="ECO:0000256" key="1">
    <source>
        <dbReference type="ARBA" id="ARBA00008779"/>
    </source>
</evidence>
<sequence>MKNHLSLGLLAMFSLLSCGINLAVAGQADSRPNILFILTDDQGYADVGFNGATDLKTPSIDELAENGTVFTSAYVVHPYCGPSRAGLMTGRYPHKFGSQFNLPATKDSGGLGLPTDESYISEVLQDAGYYTGIVGKWHLGEMHEHHPNQRGFDEFFGFLFGGHSYFPEQYRKKYQAARDRGLDSAIWQYLAPMQYNGKEIRETEYLTDALSREASSFIEKASKKDEPFFLYLAYNAPHTPLEAKEEDMALFPEIKDKKRKTYAGMVWALDRGISNVVKTLKETGQYDNTLIVFMSDNGGRTDQGASNYPLKEGKNSVQEGGYRTPMFMHWPAQLKAGKTYKHPVSSLDMFPTLATLAGAKIAEDKDLDGVDILPAVQQDVSARPGDVLYVMVHWDAHTNVAARRDNLKVIRTDNGPWRLYDVDADPAEDHDLSKQYPDTIREMVSKMSVWSWSHQQPAFFYNHKSAAQWRLNGMPRFDQTFELKEK</sequence>